<name>A0A8X6GLK4_TRICU</name>
<evidence type="ECO:0000259" key="1">
    <source>
        <dbReference type="Pfam" id="PF23055"/>
    </source>
</evidence>
<sequence length="140" mass="15912">MKIKSDNENDSPLIDARVSIKPPPFWKPDPKIWFLQIEAQFGNTSISADQTKYDYIVSSIEAEILAQVLDILTNPPEDCEYATIKERLISIFAETLKNEKLLTDVELGNKKSSHLLYMRNLSTDKVSEPFLKPMASKATH</sequence>
<evidence type="ECO:0000313" key="2">
    <source>
        <dbReference type="EMBL" id="GFQ85048.1"/>
    </source>
</evidence>
<keyword evidence="3" id="KW-1185">Reference proteome</keyword>
<reference evidence="2" key="1">
    <citation type="submission" date="2020-07" db="EMBL/GenBank/DDBJ databases">
        <title>Multicomponent nature underlies the extraordinary mechanical properties of spider dragline silk.</title>
        <authorList>
            <person name="Kono N."/>
            <person name="Nakamura H."/>
            <person name="Mori M."/>
            <person name="Yoshida Y."/>
            <person name="Ohtoshi R."/>
            <person name="Malay A.D."/>
            <person name="Moran D.A.P."/>
            <person name="Tomita M."/>
            <person name="Numata K."/>
            <person name="Arakawa K."/>
        </authorList>
    </citation>
    <scope>NUCLEOTIDE SEQUENCE</scope>
</reference>
<dbReference type="EMBL" id="BMAO01032837">
    <property type="protein sequence ID" value="GFQ85048.1"/>
    <property type="molecule type" value="Genomic_DNA"/>
</dbReference>
<dbReference type="PANTHER" id="PTHR33327:SF3">
    <property type="entry name" value="RNA-DIRECTED DNA POLYMERASE"/>
    <property type="match status" value="1"/>
</dbReference>
<dbReference type="PANTHER" id="PTHR33327">
    <property type="entry name" value="ENDONUCLEASE"/>
    <property type="match status" value="1"/>
</dbReference>
<proteinExistence type="predicted"/>
<dbReference type="Proteomes" id="UP000887116">
    <property type="component" value="Unassembled WGS sequence"/>
</dbReference>
<gene>
    <name evidence="2" type="primary">TcasGA2_TC031918</name>
    <name evidence="2" type="ORF">TNCT_217691</name>
</gene>
<dbReference type="Pfam" id="PF23055">
    <property type="entry name" value="DUF7041"/>
    <property type="match status" value="1"/>
</dbReference>
<dbReference type="AlphaFoldDB" id="A0A8X6GLK4"/>
<feature type="domain" description="DUF7041" evidence="1">
    <location>
        <begin position="23"/>
        <end position="95"/>
    </location>
</feature>
<comment type="caution">
    <text evidence="2">The sequence shown here is derived from an EMBL/GenBank/DDBJ whole genome shotgun (WGS) entry which is preliminary data.</text>
</comment>
<accession>A0A8X6GLK4</accession>
<dbReference type="InterPro" id="IPR055469">
    <property type="entry name" value="DUF7041"/>
</dbReference>
<organism evidence="2 3">
    <name type="scientific">Trichonephila clavata</name>
    <name type="common">Joro spider</name>
    <name type="synonym">Nephila clavata</name>
    <dbReference type="NCBI Taxonomy" id="2740835"/>
    <lineage>
        <taxon>Eukaryota</taxon>
        <taxon>Metazoa</taxon>
        <taxon>Ecdysozoa</taxon>
        <taxon>Arthropoda</taxon>
        <taxon>Chelicerata</taxon>
        <taxon>Arachnida</taxon>
        <taxon>Araneae</taxon>
        <taxon>Araneomorphae</taxon>
        <taxon>Entelegynae</taxon>
        <taxon>Araneoidea</taxon>
        <taxon>Nephilidae</taxon>
        <taxon>Trichonephila</taxon>
    </lineage>
</organism>
<evidence type="ECO:0000313" key="3">
    <source>
        <dbReference type="Proteomes" id="UP000887116"/>
    </source>
</evidence>
<dbReference type="OrthoDB" id="6426556at2759"/>
<protein>
    <recommendedName>
        <fullName evidence="1">DUF7041 domain-containing protein</fullName>
    </recommendedName>
</protein>